<evidence type="ECO:0000256" key="2">
    <source>
        <dbReference type="SAM" id="MobiDB-lite"/>
    </source>
</evidence>
<dbReference type="GO" id="GO:0006508">
    <property type="term" value="P:proteolysis"/>
    <property type="evidence" value="ECO:0007669"/>
    <property type="project" value="UniProtKB-KW"/>
</dbReference>
<keyword evidence="1" id="KW-0645">Protease</keyword>
<dbReference type="Proteomes" id="UP000310636">
    <property type="component" value="Unassembled WGS sequence"/>
</dbReference>
<dbReference type="GO" id="GO:0004176">
    <property type="term" value="F:ATP-dependent peptidase activity"/>
    <property type="evidence" value="ECO:0007669"/>
    <property type="project" value="UniProtKB-UniRule"/>
</dbReference>
<dbReference type="Pfam" id="PF13180">
    <property type="entry name" value="PDZ_2"/>
    <property type="match status" value="1"/>
</dbReference>
<dbReference type="GO" id="GO:0004252">
    <property type="term" value="F:serine-type endopeptidase activity"/>
    <property type="evidence" value="ECO:0007669"/>
    <property type="project" value="UniProtKB-UniRule"/>
</dbReference>
<dbReference type="Gene3D" id="2.30.42.10">
    <property type="match status" value="1"/>
</dbReference>
<dbReference type="InterPro" id="IPR001478">
    <property type="entry name" value="PDZ"/>
</dbReference>
<feature type="domain" description="Lon proteolytic" evidence="4">
    <location>
        <begin position="318"/>
        <end position="423"/>
    </location>
</feature>
<dbReference type="EC" id="3.4.21.53" evidence="1"/>
<gene>
    <name evidence="5" type="ORF">E6C55_13390</name>
</gene>
<dbReference type="GO" id="GO:0005524">
    <property type="term" value="F:ATP binding"/>
    <property type="evidence" value="ECO:0007669"/>
    <property type="project" value="InterPro"/>
</dbReference>
<dbReference type="InterPro" id="IPR027065">
    <property type="entry name" value="Lon_Prtase"/>
</dbReference>
<protein>
    <recommendedName>
        <fullName evidence="1">endopeptidase La</fullName>
        <ecNumber evidence="1">3.4.21.53</ecNumber>
    </recommendedName>
</protein>
<dbReference type="InterPro" id="IPR014721">
    <property type="entry name" value="Ribsml_uS5_D2-typ_fold_subgr"/>
</dbReference>
<dbReference type="Pfam" id="PF05362">
    <property type="entry name" value="Lon_C"/>
    <property type="match status" value="1"/>
</dbReference>
<dbReference type="EMBL" id="SSOB01000015">
    <property type="protein sequence ID" value="THF78717.1"/>
    <property type="molecule type" value="Genomic_DNA"/>
</dbReference>
<dbReference type="AlphaFoldDB" id="A0A4S4BUD9"/>
<evidence type="ECO:0000256" key="1">
    <source>
        <dbReference type="PROSITE-ProRule" id="PRU01122"/>
    </source>
</evidence>
<keyword evidence="1" id="KW-0378">Hydrolase</keyword>
<feature type="active site" evidence="1">
    <location>
        <position position="321"/>
    </location>
</feature>
<feature type="active site" evidence="1">
    <location>
        <position position="366"/>
    </location>
</feature>
<keyword evidence="3" id="KW-0472">Membrane</keyword>
<sequence length="427" mass="46619">MGGASGDIRRRRRGIGGIRRCPKLSGGIRRHSRGTWRAASGGIKRHRRPRTTLSTGTSAGRKILSRTIESVIMGIGGEPRMAAWKHWIRRNWTAIAGGLVAVVFVVAYYWTWPYVIYGPGSAEPVHPRVQTGHELDEKGALLFTTVSTRSKPNVFDLIYARLNPRMDIKTQESATGGTVNLEAYRNLLYWMRDNSEAAALMAAYGAMKEDIQVEEQGVIVRAFLDNTEARLHGLQEGDIITSIDGQDANTAEAFTKILADKKAGDVVKLAGTRGEKTFEVEVPLIKMDSGAAGVGFYRDSVVKVTVPDPVEFDFEDTGGPSAGLMMTLEIVAQLTGEDLTKGYQVAGTGTIEAKGNVGQIGGIQYKLMAADREKADYFLVPYVESGGYSNWKEAEDTVKKLDLNLKLVKVSSLQDAIDFLQGLEAKS</sequence>
<dbReference type="GO" id="GO:0030163">
    <property type="term" value="P:protein catabolic process"/>
    <property type="evidence" value="ECO:0007669"/>
    <property type="project" value="InterPro"/>
</dbReference>
<name>A0A4S4BUD9_9BACL</name>
<keyword evidence="3" id="KW-1133">Transmembrane helix</keyword>
<evidence type="ECO:0000259" key="4">
    <source>
        <dbReference type="PROSITE" id="PS51786"/>
    </source>
</evidence>
<dbReference type="PROSITE" id="PS51786">
    <property type="entry name" value="LON_PROTEOLYTIC"/>
    <property type="match status" value="1"/>
</dbReference>
<comment type="caution">
    <text evidence="5">The sequence shown here is derived from an EMBL/GenBank/DDBJ whole genome shotgun (WGS) entry which is preliminary data.</text>
</comment>
<keyword evidence="1" id="KW-0720">Serine protease</keyword>
<evidence type="ECO:0000256" key="3">
    <source>
        <dbReference type="SAM" id="Phobius"/>
    </source>
</evidence>
<dbReference type="InterPro" id="IPR036034">
    <property type="entry name" value="PDZ_sf"/>
</dbReference>
<keyword evidence="6" id="KW-1185">Reference proteome</keyword>
<comment type="catalytic activity">
    <reaction evidence="1">
        <text>Hydrolysis of proteins in presence of ATP.</text>
        <dbReference type="EC" id="3.4.21.53"/>
    </reaction>
</comment>
<dbReference type="SUPFAM" id="SSF50156">
    <property type="entry name" value="PDZ domain-like"/>
    <property type="match status" value="1"/>
</dbReference>
<accession>A0A4S4BUD9</accession>
<evidence type="ECO:0000313" key="6">
    <source>
        <dbReference type="Proteomes" id="UP000310636"/>
    </source>
</evidence>
<dbReference type="InterPro" id="IPR008269">
    <property type="entry name" value="Lon_proteolytic"/>
</dbReference>
<feature type="transmembrane region" description="Helical" evidence="3">
    <location>
        <begin position="91"/>
        <end position="112"/>
    </location>
</feature>
<comment type="similarity">
    <text evidence="1">Belongs to the peptidase S16 family.</text>
</comment>
<feature type="region of interest" description="Disordered" evidence="2">
    <location>
        <begin position="35"/>
        <end position="58"/>
    </location>
</feature>
<dbReference type="OrthoDB" id="2356897at2"/>
<keyword evidence="3" id="KW-0812">Transmembrane</keyword>
<dbReference type="Gene3D" id="3.30.230.10">
    <property type="match status" value="1"/>
</dbReference>
<dbReference type="PANTHER" id="PTHR10046">
    <property type="entry name" value="ATP DEPENDENT LON PROTEASE FAMILY MEMBER"/>
    <property type="match status" value="1"/>
</dbReference>
<dbReference type="SMART" id="SM00228">
    <property type="entry name" value="PDZ"/>
    <property type="match status" value="1"/>
</dbReference>
<proteinExistence type="inferred from homology"/>
<dbReference type="InterPro" id="IPR020568">
    <property type="entry name" value="Ribosomal_Su5_D2-typ_SF"/>
</dbReference>
<organism evidence="5 6">
    <name type="scientific">Cohnella fermenti</name>
    <dbReference type="NCBI Taxonomy" id="2565925"/>
    <lineage>
        <taxon>Bacteria</taxon>
        <taxon>Bacillati</taxon>
        <taxon>Bacillota</taxon>
        <taxon>Bacilli</taxon>
        <taxon>Bacillales</taxon>
        <taxon>Paenibacillaceae</taxon>
        <taxon>Cohnella</taxon>
    </lineage>
</organism>
<dbReference type="SUPFAM" id="SSF54211">
    <property type="entry name" value="Ribosomal protein S5 domain 2-like"/>
    <property type="match status" value="1"/>
</dbReference>
<evidence type="ECO:0000313" key="5">
    <source>
        <dbReference type="EMBL" id="THF78717.1"/>
    </source>
</evidence>
<reference evidence="5 6" key="1">
    <citation type="submission" date="2019-04" db="EMBL/GenBank/DDBJ databases">
        <title>Cohnella sp. nov. isolated from preserved vegetables.</title>
        <authorList>
            <person name="Lin S.-Y."/>
            <person name="Hung M.-H."/>
            <person name="Young C.-C."/>
        </authorList>
    </citation>
    <scope>NUCLEOTIDE SEQUENCE [LARGE SCALE GENOMIC DNA]</scope>
    <source>
        <strain evidence="5 6">CC-MHH1044</strain>
    </source>
</reference>